<name>A0ABN5H017_9FIRM</name>
<accession>A0ABN5H017</accession>
<reference evidence="1 2" key="1">
    <citation type="journal article" date="2019" name="Sci. Rep.">
        <title>Sulfobacillus thermotolerans: new insights into resistance and metabolic capacities of acidophilic chemolithotrophs.</title>
        <authorList>
            <person name="Panyushkina A.E."/>
            <person name="Babenko V.V."/>
            <person name="Nikitina A.S."/>
            <person name="Selezneva O.V."/>
            <person name="Tsaplina I.A."/>
            <person name="Letarova M.A."/>
            <person name="Kostryukova E.S."/>
            <person name="Letarov A.V."/>
        </authorList>
    </citation>
    <scope>NUCLEOTIDE SEQUENCE [LARGE SCALE GENOMIC DNA]</scope>
    <source>
        <strain evidence="1 2">Kr1</strain>
    </source>
</reference>
<organism evidence="1 2">
    <name type="scientific">Sulfobacillus thermotolerans</name>
    <dbReference type="NCBI Taxonomy" id="338644"/>
    <lineage>
        <taxon>Bacteria</taxon>
        <taxon>Bacillati</taxon>
        <taxon>Bacillota</taxon>
        <taxon>Clostridia</taxon>
        <taxon>Eubacteriales</taxon>
        <taxon>Clostridiales Family XVII. Incertae Sedis</taxon>
        <taxon>Sulfobacillus</taxon>
    </lineage>
</organism>
<sequence>MKSFNSLYVASWPAVAQAWQHKVLGQTLLLMGTDDDVRRLAEAIARQLLCEATGEVGCTCRSCLRKLEEHPDLVHVQPEKMRIRRERLVPVLHSLFRLPLWAPRQVVWIEQADSMTEASQNYLLKSLEEPPPYVTFILATNQPAGLLETVRSRCQIVRAPRTPEQNALDQKFSPEKLLEQNPLTPTGVIDLAYWAKARFRETGNPGYLSLWDAAFQAFHHMESNGNAEIAREILASVYSHVR</sequence>
<dbReference type="Proteomes" id="UP000325292">
    <property type="component" value="Chromosome"/>
</dbReference>
<protein>
    <recommendedName>
        <fullName evidence="3">DNA polymerase III subunit delta</fullName>
    </recommendedName>
</protein>
<dbReference type="SUPFAM" id="SSF52540">
    <property type="entry name" value="P-loop containing nucleoside triphosphate hydrolases"/>
    <property type="match status" value="1"/>
</dbReference>
<dbReference type="InterPro" id="IPR050238">
    <property type="entry name" value="DNA_Rep/Repair_Clamp_Loader"/>
</dbReference>
<dbReference type="PANTHER" id="PTHR11669">
    <property type="entry name" value="REPLICATION FACTOR C / DNA POLYMERASE III GAMMA-TAU SUBUNIT"/>
    <property type="match status" value="1"/>
</dbReference>
<dbReference type="InterPro" id="IPR027417">
    <property type="entry name" value="P-loop_NTPase"/>
</dbReference>
<evidence type="ECO:0000313" key="1">
    <source>
        <dbReference type="EMBL" id="AUW92778.1"/>
    </source>
</evidence>
<gene>
    <name evidence="1" type="ORF">BXT84_01420</name>
</gene>
<dbReference type="Gene3D" id="3.40.50.300">
    <property type="entry name" value="P-loop containing nucleotide triphosphate hydrolases"/>
    <property type="match status" value="1"/>
</dbReference>
<dbReference type="PANTHER" id="PTHR11669:SF8">
    <property type="entry name" value="DNA POLYMERASE III SUBUNIT DELTA"/>
    <property type="match status" value="1"/>
</dbReference>
<dbReference type="Pfam" id="PF13177">
    <property type="entry name" value="DNA_pol3_delta2"/>
    <property type="match status" value="1"/>
</dbReference>
<dbReference type="EMBL" id="CP019454">
    <property type="protein sequence ID" value="AUW92778.1"/>
    <property type="molecule type" value="Genomic_DNA"/>
</dbReference>
<evidence type="ECO:0000313" key="2">
    <source>
        <dbReference type="Proteomes" id="UP000325292"/>
    </source>
</evidence>
<evidence type="ECO:0008006" key="3">
    <source>
        <dbReference type="Google" id="ProtNLM"/>
    </source>
</evidence>
<proteinExistence type="predicted"/>
<keyword evidence="2" id="KW-1185">Reference proteome</keyword>